<evidence type="ECO:0000313" key="19">
    <source>
        <dbReference type="EMBL" id="CAG8508078.1"/>
    </source>
</evidence>
<evidence type="ECO:0000259" key="18">
    <source>
        <dbReference type="PROSITE" id="PS50102"/>
    </source>
</evidence>
<keyword evidence="10" id="KW-0206">Cytoskeleton</keyword>
<feature type="compositionally biased region" description="Low complexity" evidence="14">
    <location>
        <begin position="203"/>
        <end position="213"/>
    </location>
</feature>
<dbReference type="SUPFAM" id="SSF50729">
    <property type="entry name" value="PH domain-like"/>
    <property type="match status" value="1"/>
</dbReference>
<evidence type="ECO:0000256" key="14">
    <source>
        <dbReference type="SAM" id="MobiDB-lite"/>
    </source>
</evidence>
<dbReference type="InterPro" id="IPR049780">
    <property type="entry name" value="PH_KIFIA_KIFIB"/>
</dbReference>
<comment type="caution">
    <text evidence="19">The sequence shown here is derived from an EMBL/GenBank/DDBJ whole genome shotgun (WGS) entry which is preliminary data.</text>
</comment>
<evidence type="ECO:0000259" key="17">
    <source>
        <dbReference type="PROSITE" id="PS50067"/>
    </source>
</evidence>
<dbReference type="InterPro" id="IPR008984">
    <property type="entry name" value="SMAD_FHA_dom_sf"/>
</dbReference>
<feature type="domain" description="Kinesin motor" evidence="17">
    <location>
        <begin position="540"/>
        <end position="902"/>
    </location>
</feature>
<evidence type="ECO:0000256" key="10">
    <source>
        <dbReference type="ARBA" id="ARBA00023212"/>
    </source>
</evidence>
<feature type="region of interest" description="Disordered" evidence="14">
    <location>
        <begin position="1"/>
        <end position="358"/>
    </location>
</feature>
<evidence type="ECO:0000256" key="1">
    <source>
        <dbReference type="ARBA" id="ARBA00004245"/>
    </source>
</evidence>
<evidence type="ECO:0000259" key="15">
    <source>
        <dbReference type="PROSITE" id="PS50003"/>
    </source>
</evidence>
<feature type="domain" description="FHA" evidence="16">
    <location>
        <begin position="1048"/>
        <end position="1099"/>
    </location>
</feature>
<dbReference type="SUPFAM" id="SSF54928">
    <property type="entry name" value="RNA-binding domain, RBD"/>
    <property type="match status" value="2"/>
</dbReference>
<protein>
    <recommendedName>
        <fullName evidence="2">Kinesin-like protein unc-104</fullName>
    </recommendedName>
</protein>
<keyword evidence="8 13" id="KW-0175">Coiled coil</keyword>
<dbReference type="InterPro" id="IPR022140">
    <property type="entry name" value="Kinesin-like_KIF1-typ"/>
</dbReference>
<feature type="compositionally biased region" description="Basic and acidic residues" evidence="14">
    <location>
        <begin position="106"/>
        <end position="119"/>
    </location>
</feature>
<dbReference type="Pfam" id="PF00225">
    <property type="entry name" value="Kinesin"/>
    <property type="match status" value="1"/>
</dbReference>
<dbReference type="InterPro" id="IPR012677">
    <property type="entry name" value="Nucleotide-bd_a/b_plait_sf"/>
</dbReference>
<feature type="coiled-coil region" evidence="13">
    <location>
        <begin position="1259"/>
        <end position="1321"/>
    </location>
</feature>
<feature type="domain" description="RRM" evidence="18">
    <location>
        <begin position="463"/>
        <end position="540"/>
    </location>
</feature>
<dbReference type="PROSITE" id="PS00411">
    <property type="entry name" value="KINESIN_MOTOR_1"/>
    <property type="match status" value="1"/>
</dbReference>
<dbReference type="Gene3D" id="6.10.250.2520">
    <property type="match status" value="1"/>
</dbReference>
<dbReference type="Pfam" id="PF00169">
    <property type="entry name" value="PH"/>
    <property type="match status" value="1"/>
</dbReference>
<dbReference type="PANTHER" id="PTHR47117">
    <property type="entry name" value="STAR-RELATED LIPID TRANSFER PROTEIN 9"/>
    <property type="match status" value="1"/>
</dbReference>
<dbReference type="SMART" id="SM00129">
    <property type="entry name" value="KISc"/>
    <property type="match status" value="1"/>
</dbReference>
<keyword evidence="7 12" id="KW-0067">ATP-binding</keyword>
<feature type="compositionally biased region" description="Acidic residues" evidence="14">
    <location>
        <begin position="256"/>
        <end position="267"/>
    </location>
</feature>
<proteinExistence type="inferred from homology"/>
<dbReference type="PROSITE" id="PS50006">
    <property type="entry name" value="FHA_DOMAIN"/>
    <property type="match status" value="1"/>
</dbReference>
<dbReference type="InterPro" id="IPR022164">
    <property type="entry name" value="Kinesin-like"/>
</dbReference>
<feature type="compositionally biased region" description="Basic and acidic residues" evidence="14">
    <location>
        <begin position="295"/>
        <end position="304"/>
    </location>
</feature>
<keyword evidence="5" id="KW-0493">Microtubule</keyword>
<feature type="compositionally biased region" description="Acidic residues" evidence="14">
    <location>
        <begin position="317"/>
        <end position="330"/>
    </location>
</feature>
<evidence type="ECO:0000256" key="12">
    <source>
        <dbReference type="PROSITE-ProRule" id="PRU00283"/>
    </source>
</evidence>
<feature type="compositionally biased region" description="Basic and acidic residues" evidence="14">
    <location>
        <begin position="134"/>
        <end position="144"/>
    </location>
</feature>
<evidence type="ECO:0000256" key="4">
    <source>
        <dbReference type="ARBA" id="ARBA00022490"/>
    </source>
</evidence>
<dbReference type="InterPro" id="IPR032405">
    <property type="entry name" value="Kinesin_assoc"/>
</dbReference>
<name>A0A9N8ZUX2_9GLOM</name>
<dbReference type="OrthoDB" id="3176171at2759"/>
<dbReference type="FunFam" id="2.60.200.20:FF:000021">
    <property type="entry name" value="Kinesin family protein"/>
    <property type="match status" value="1"/>
</dbReference>
<dbReference type="PROSITE" id="PS50003">
    <property type="entry name" value="PH_DOMAIN"/>
    <property type="match status" value="1"/>
</dbReference>
<dbReference type="Pfam" id="PF00498">
    <property type="entry name" value="FHA"/>
    <property type="match status" value="1"/>
</dbReference>
<organism evidence="19 20">
    <name type="scientific">Cetraspora pellucida</name>
    <dbReference type="NCBI Taxonomy" id="1433469"/>
    <lineage>
        <taxon>Eukaryota</taxon>
        <taxon>Fungi</taxon>
        <taxon>Fungi incertae sedis</taxon>
        <taxon>Mucoromycota</taxon>
        <taxon>Glomeromycotina</taxon>
        <taxon>Glomeromycetes</taxon>
        <taxon>Diversisporales</taxon>
        <taxon>Gigasporaceae</taxon>
        <taxon>Cetraspora</taxon>
    </lineage>
</organism>
<feature type="compositionally biased region" description="Basic and acidic residues" evidence="14">
    <location>
        <begin position="49"/>
        <end position="58"/>
    </location>
</feature>
<keyword evidence="20" id="KW-1185">Reference proteome</keyword>
<keyword evidence="3" id="KW-0813">Transport</keyword>
<dbReference type="GO" id="GO:0003723">
    <property type="term" value="F:RNA binding"/>
    <property type="evidence" value="ECO:0007669"/>
    <property type="project" value="UniProtKB-UniRule"/>
</dbReference>
<feature type="region of interest" description="Disordered" evidence="14">
    <location>
        <begin position="1141"/>
        <end position="1163"/>
    </location>
</feature>
<dbReference type="PROSITE" id="PS50067">
    <property type="entry name" value="KINESIN_MOTOR_2"/>
    <property type="match status" value="1"/>
</dbReference>
<dbReference type="EMBL" id="CAJVQA010001253">
    <property type="protein sequence ID" value="CAG8508078.1"/>
    <property type="molecule type" value="Genomic_DNA"/>
</dbReference>
<dbReference type="PRINTS" id="PR00380">
    <property type="entry name" value="KINESINHEAVY"/>
</dbReference>
<dbReference type="InterPro" id="IPR011993">
    <property type="entry name" value="PH-like_dom_sf"/>
</dbReference>
<keyword evidence="4" id="KW-0963">Cytoplasm</keyword>
<dbReference type="InterPro" id="IPR027417">
    <property type="entry name" value="P-loop_NTPase"/>
</dbReference>
<dbReference type="Pfam" id="PF12473">
    <property type="entry name" value="DUF3694"/>
    <property type="match status" value="1"/>
</dbReference>
<dbReference type="Gene3D" id="2.60.200.20">
    <property type="match status" value="1"/>
</dbReference>
<dbReference type="Proteomes" id="UP000789759">
    <property type="component" value="Unassembled WGS sequence"/>
</dbReference>
<dbReference type="CDD" id="cd01365">
    <property type="entry name" value="KISc_KIF1A_KIF1B"/>
    <property type="match status" value="1"/>
</dbReference>
<dbReference type="PROSITE" id="PS50102">
    <property type="entry name" value="RRM"/>
    <property type="match status" value="2"/>
</dbReference>
<dbReference type="GO" id="GO:0008574">
    <property type="term" value="F:plus-end-directed microtubule motor activity"/>
    <property type="evidence" value="ECO:0007669"/>
    <property type="project" value="UniProtKB-ARBA"/>
</dbReference>
<dbReference type="InterPro" id="IPR001849">
    <property type="entry name" value="PH_domain"/>
</dbReference>
<dbReference type="SMART" id="SM00240">
    <property type="entry name" value="FHA"/>
    <property type="match status" value="1"/>
</dbReference>
<dbReference type="FunFam" id="3.40.850.10:FF:000047">
    <property type="entry name" value="Kinesin family protein"/>
    <property type="match status" value="1"/>
</dbReference>
<dbReference type="GO" id="GO:0005874">
    <property type="term" value="C:microtubule"/>
    <property type="evidence" value="ECO:0007669"/>
    <property type="project" value="UniProtKB-KW"/>
</dbReference>
<dbReference type="SUPFAM" id="SSF52540">
    <property type="entry name" value="P-loop containing nucleoside triphosphate hydrolases"/>
    <property type="match status" value="1"/>
</dbReference>
<evidence type="ECO:0000313" key="20">
    <source>
        <dbReference type="Proteomes" id="UP000789759"/>
    </source>
</evidence>
<dbReference type="InterPro" id="IPR001752">
    <property type="entry name" value="Kinesin_motor_dom"/>
</dbReference>
<evidence type="ECO:0000256" key="3">
    <source>
        <dbReference type="ARBA" id="ARBA00022448"/>
    </source>
</evidence>
<evidence type="ECO:0000256" key="6">
    <source>
        <dbReference type="ARBA" id="ARBA00022741"/>
    </source>
</evidence>
<evidence type="ECO:0000256" key="5">
    <source>
        <dbReference type="ARBA" id="ARBA00022701"/>
    </source>
</evidence>
<dbReference type="InterPro" id="IPR000504">
    <property type="entry name" value="RRM_dom"/>
</dbReference>
<comment type="similarity">
    <text evidence="12">Belongs to the TRAFAC class myosin-kinesin ATPase superfamily. Kinesin family.</text>
</comment>
<feature type="compositionally biased region" description="Low complexity" evidence="14">
    <location>
        <begin position="246"/>
        <end position="255"/>
    </location>
</feature>
<feature type="domain" description="PH" evidence="15">
    <location>
        <begin position="2034"/>
        <end position="2133"/>
    </location>
</feature>
<feature type="region of interest" description="Disordered" evidence="14">
    <location>
        <begin position="1219"/>
        <end position="1252"/>
    </location>
</feature>
<dbReference type="CDD" id="cd01233">
    <property type="entry name" value="PH_KIFIA_KIFIB"/>
    <property type="match status" value="1"/>
</dbReference>
<keyword evidence="9 12" id="KW-0505">Motor protein</keyword>
<dbReference type="GO" id="GO:0008017">
    <property type="term" value="F:microtubule binding"/>
    <property type="evidence" value="ECO:0007669"/>
    <property type="project" value="InterPro"/>
</dbReference>
<evidence type="ECO:0000256" key="11">
    <source>
        <dbReference type="PROSITE-ProRule" id="PRU00176"/>
    </source>
</evidence>
<feature type="compositionally biased region" description="Low complexity" evidence="14">
    <location>
        <begin position="149"/>
        <end position="158"/>
    </location>
</feature>
<dbReference type="Pfam" id="PF00076">
    <property type="entry name" value="RRM_1"/>
    <property type="match status" value="2"/>
</dbReference>
<feature type="region of interest" description="Disordered" evidence="14">
    <location>
        <begin position="1678"/>
        <end position="1697"/>
    </location>
</feature>
<dbReference type="SMART" id="SM00233">
    <property type="entry name" value="PH"/>
    <property type="match status" value="1"/>
</dbReference>
<dbReference type="Gene3D" id="3.30.70.330">
    <property type="match status" value="2"/>
</dbReference>
<sequence>MRNTSKNVKQVSSSSDLDTSGSEDDNLKQNLSKQKISGPISTPTKKSKSAQETKKNYSKDSSSSDSSSSESENDSDKEEANNLGPNSSKPKIDESIYAPTKKSKPDHKENGQNKGKDSSSSDSSSSESEDDSNKEEANHLKQNENDGQDSGSSDSSTSESDEEKANYLGQNSSKRNVSGPISAQTKRSKPDHKENGKKENIDQDSSSSDSSASESEDNDRNGPISAPIKKSKPDYENGKNENDGQDSSSSDSNTSESEEDDSDDSDKEEANYLDQNSSKRKLKGPISSLTKKSKPNHENSKNENDVQGSSSDSSASETEENDSDKEDTNDFEQNSSKRKVDEFSTPAKKPVKKPKVDDNMSSSNTVFVGRLSYNVDADWLKDEMKDAGEIVDVRIVFDKTTGTSKGFGYIEFTSPEAAQNALKFTGKEIDGRSIHVDLASPKNGANGASFKNGQHKDTSEVSDTLFVGNLSFKATEKNVRDVFSSYGQIISVRLPTAIGAENHKGFGYVQFADISSSQKAMELNGTEIEGRYIRLDFSSSRQTNDRGSRFNGHNGGRGMGFREIARGAKCLIRMEGNQTIITRPTDSSDPGNAKAVAKKDAEDVKAFTFDKSYWSFDKNDHNYATQAHLYNDLGEELLNHAFEGYNTCIFAYGQTGAGKSYSMMGYGEDKGIIPLTCCELFNRIGRMNDPNVTYQVQVSYIEIYNERVRDLLNPKNKENLKVREHPALGPYVEDLSKLIVNSFQDIENLMDEGNKARTVAATNMNATSSRSHAVFTLLLTQKRHDEQTNMDTEKVSRISLVDLAGSERANATGATGQRLKEGANINKSLTTLGKVIAALAQQSSGSSSKKDSFVPYRDSVLTWLLKDSLGGNSKTAMIAAISPADYDETLSTLRYADAAKRIKNKAVVNEDPNARLIRELKEELQMLRSKLGVEPGDVHDPSVPESQQVIVFKDPEGNVIKKTKEELFDQIQASEKLMKEVNETWQEKIRRTEEIQLEREKTLEELGIMVEKNAVGVHPPKKVPHLVNLNEDPLMSECLVYQIKNGITRVGRLDSETPSDIRLSGDKILDNHCHFENERGVVTLHPSPESTTMVNGQRISKPRKLKSGFRVILGDFHVFRFNNPEEVRREREKINKPPLQINSNIMPPSGSVDDIKAPDSPTSTASLMSEAVFDWNYARREVALKYLSNNGPDAPALSSLPDDDLQRLMDDLKKIQSLRKIRPDSRSGDFDDTASEKTASIGDNLESSYGPATPSIEYEEKIRVIKEEMQRECDNLKQEYEEKMKLIETSNLETDVLRAEKKQMEEKLKMVQEEMKRVLEAQAQEYVQKTKRLSDASQYTYSPDTPPYTEEQLRLIRMALTKWRRQRFVQMAEVILSNAVILKEANVISKELGKKILYQFTIIEDEPYTNPVSSCESTSALNQYNHNEDTSLHFSKKPCIGVKVIDTKNDVIYIWSLDKLKSRLQKMRNLYNFIDRPQYSKHFNWEDPFYENPSPQYTFIGSCSIGLICLLLKAEYEYDAPIICRYSGDLAGYCRIRIKFLTEFEESSSKDTPTTDDKQKEISQKLLVNKLVVFEVSIIELCGISESRYDQVHVQYKLSSFGNVAPLSSGEHVYCTERANDFGNSKITYNYKKKLTMDVSPAMMEVLTNGVLTFEVFGRAKRIVLDEIERWDNEKECPSYRKNSENVTPESSVPRERRSEEELIAEEKHDVVAWVQVCELASTGEYVPVQVLSQNSLDPGAFFLRQGLQRRIVLTLTHNSGRQFPWTRVSKMEIGRVRLLDGKGRLSESPVQNDIQMNLLPTQTVQFNRDGTSVIVVQASWDSTLHDSIFLNRTTHSSSRVLLGLTCYVEAEKCVEPITFSMDIAVQVQGREARPPSRLIQLLNQSKVLWKSSGLFSVTLKPPMTRKISELWRLNTANKYVRGEELLIDWKPRGVSLVKDYKKISELIRRREAVDCMKQVIALKGAKEYEQFKSAEDLRKYVLTLWTKRWGTMKEIVINQEPPLSGLHQDIELSRGKKPTKLVAQVRMVAKTDTITKKGYLFTPEDANDDHWVKRWYVLRRPYLFIYESPKETEEQGVINLASVRVDYKRDLEDMLQRQHVFAIYTNNNAYILQASSKQDMIDWISKIDQFFQVQFLD</sequence>
<dbReference type="Gene3D" id="3.40.850.10">
    <property type="entry name" value="Kinesin motor domain"/>
    <property type="match status" value="1"/>
</dbReference>
<evidence type="ECO:0000256" key="13">
    <source>
        <dbReference type="SAM" id="Coils"/>
    </source>
</evidence>
<feature type="compositionally biased region" description="Basic and acidic residues" evidence="14">
    <location>
        <begin position="231"/>
        <end position="242"/>
    </location>
</feature>
<dbReference type="InterPro" id="IPR019821">
    <property type="entry name" value="Kinesin_motor_CS"/>
</dbReference>
<dbReference type="Gene3D" id="2.30.29.30">
    <property type="entry name" value="Pleckstrin-homology domain (PH domain)/Phosphotyrosine-binding domain (PTB)"/>
    <property type="match status" value="1"/>
</dbReference>
<dbReference type="InterPro" id="IPR036961">
    <property type="entry name" value="Kinesin_motor_dom_sf"/>
</dbReference>
<feature type="binding site" evidence="12">
    <location>
        <begin position="653"/>
        <end position="660"/>
    </location>
    <ligand>
        <name>ATP</name>
        <dbReference type="ChEBI" id="CHEBI:30616"/>
    </ligand>
</feature>
<evidence type="ECO:0000256" key="2">
    <source>
        <dbReference type="ARBA" id="ARBA00020751"/>
    </source>
</evidence>
<accession>A0A9N8ZUX2</accession>
<evidence type="ECO:0000259" key="16">
    <source>
        <dbReference type="PROSITE" id="PS50006"/>
    </source>
</evidence>
<comment type="subcellular location">
    <subcellularLocation>
        <location evidence="1">Cytoplasm</location>
        <location evidence="1">Cytoskeleton</location>
    </subcellularLocation>
</comment>
<dbReference type="PANTHER" id="PTHR47117:SF10">
    <property type="entry name" value="KINESIN-LIKE PROTEIN KIF1B"/>
    <property type="match status" value="1"/>
</dbReference>
<dbReference type="Pfam" id="PF12423">
    <property type="entry name" value="KIF1B"/>
    <property type="match status" value="1"/>
</dbReference>
<dbReference type="SMART" id="SM00360">
    <property type="entry name" value="RRM"/>
    <property type="match status" value="2"/>
</dbReference>
<dbReference type="InterPro" id="IPR035979">
    <property type="entry name" value="RBD_domain_sf"/>
</dbReference>
<feature type="compositionally biased region" description="Basic and acidic residues" evidence="14">
    <location>
        <begin position="191"/>
        <end position="201"/>
    </location>
</feature>
<dbReference type="Pfam" id="PF16183">
    <property type="entry name" value="Kinesin_assoc"/>
    <property type="match status" value="1"/>
</dbReference>
<dbReference type="GO" id="GO:0047496">
    <property type="term" value="P:vesicle transport along microtubule"/>
    <property type="evidence" value="ECO:0007669"/>
    <property type="project" value="UniProtKB-ARBA"/>
</dbReference>
<dbReference type="CDD" id="cd22705">
    <property type="entry name" value="FHA_KIF1"/>
    <property type="match status" value="1"/>
</dbReference>
<gene>
    <name evidence="19" type="ORF">CPELLU_LOCUS2777</name>
</gene>
<feature type="compositionally biased region" description="Polar residues" evidence="14">
    <location>
        <begin position="168"/>
        <end position="185"/>
    </location>
</feature>
<reference evidence="19" key="1">
    <citation type="submission" date="2021-06" db="EMBL/GenBank/DDBJ databases">
        <authorList>
            <person name="Kallberg Y."/>
            <person name="Tangrot J."/>
            <person name="Rosling A."/>
        </authorList>
    </citation>
    <scope>NUCLEOTIDE SEQUENCE</scope>
    <source>
        <strain evidence="19">FL966</strain>
    </source>
</reference>
<feature type="domain" description="RRM" evidence="18">
    <location>
        <begin position="364"/>
        <end position="441"/>
    </location>
</feature>
<dbReference type="GO" id="GO:0005546">
    <property type="term" value="F:phosphatidylinositol-4,5-bisphosphate binding"/>
    <property type="evidence" value="ECO:0007669"/>
    <property type="project" value="UniProtKB-ARBA"/>
</dbReference>
<evidence type="ECO:0000256" key="8">
    <source>
        <dbReference type="ARBA" id="ARBA00023054"/>
    </source>
</evidence>
<dbReference type="SUPFAM" id="SSF49879">
    <property type="entry name" value="SMAD/FHA domain"/>
    <property type="match status" value="1"/>
</dbReference>
<keyword evidence="11" id="KW-0694">RNA-binding</keyword>
<evidence type="ECO:0000256" key="7">
    <source>
        <dbReference type="ARBA" id="ARBA00022840"/>
    </source>
</evidence>
<feature type="compositionally biased region" description="Polar residues" evidence="14">
    <location>
        <begin position="28"/>
        <end position="44"/>
    </location>
</feature>
<dbReference type="InterPro" id="IPR000253">
    <property type="entry name" value="FHA_dom"/>
</dbReference>
<feature type="compositionally biased region" description="Polar residues" evidence="14">
    <location>
        <begin position="1"/>
        <end position="11"/>
    </location>
</feature>
<evidence type="ECO:0000256" key="9">
    <source>
        <dbReference type="ARBA" id="ARBA00023175"/>
    </source>
</evidence>
<feature type="compositionally biased region" description="Low complexity" evidence="14">
    <location>
        <begin position="59"/>
        <end position="70"/>
    </location>
</feature>
<keyword evidence="6 12" id="KW-0547">Nucleotide-binding</keyword>
<dbReference type="GO" id="GO:0005524">
    <property type="term" value="F:ATP binding"/>
    <property type="evidence" value="ECO:0007669"/>
    <property type="project" value="UniProtKB-UniRule"/>
</dbReference>